<dbReference type="SMART" id="SM00312">
    <property type="entry name" value="PX"/>
    <property type="match status" value="2"/>
</dbReference>
<name>A0A7S0DK78_9EUKA</name>
<dbReference type="InterPro" id="IPR001683">
    <property type="entry name" value="PX_dom"/>
</dbReference>
<dbReference type="SUPFAM" id="SSF64268">
    <property type="entry name" value="PX domain"/>
    <property type="match status" value="2"/>
</dbReference>
<feature type="domain" description="PX" evidence="1">
    <location>
        <begin position="141"/>
        <end position="262"/>
    </location>
</feature>
<dbReference type="AlphaFoldDB" id="A0A7S0DK78"/>
<dbReference type="PROSITE" id="PS50195">
    <property type="entry name" value="PX"/>
    <property type="match status" value="2"/>
</dbReference>
<dbReference type="PANTHER" id="PTHR22775:SF3">
    <property type="entry name" value="SORTING NEXIN-13"/>
    <property type="match status" value="1"/>
</dbReference>
<dbReference type="EMBL" id="HBEM01024281">
    <property type="protein sequence ID" value="CAD8457548.1"/>
    <property type="molecule type" value="Transcribed_RNA"/>
</dbReference>
<proteinExistence type="predicted"/>
<dbReference type="PANTHER" id="PTHR22775">
    <property type="entry name" value="SORTING NEXIN"/>
    <property type="match status" value="1"/>
</dbReference>
<sequence length="262" mass="30519">MTTLTAESKGLPPQGKEVIKSVLIPNAKVIDGNVHYVVQVQGTFNAWCVLKRYSAFEEAHKEFMDVFRMSFPEDAVLPPKRIKFFQSHTSPEFIEERRVLLEHYLKKIVAHKNLAKNPILTKFLTKGKQKLEVKEKEEEMPEDVEITDVKIAATRIMSDHVLYQIDLFNERKRKTYARWCVLKRFTQIFEMDQKLRASLAEEPDDLATLPPAPQRKAKLLHDHMDKSFIESRKVLLQNYLQKLIRCPVAIRSMIVLNFLGVQ</sequence>
<reference evidence="2" key="1">
    <citation type="submission" date="2021-01" db="EMBL/GenBank/DDBJ databases">
        <authorList>
            <person name="Corre E."/>
            <person name="Pelletier E."/>
            <person name="Niang G."/>
            <person name="Scheremetjew M."/>
            <person name="Finn R."/>
            <person name="Kale V."/>
            <person name="Holt S."/>
            <person name="Cochrane G."/>
            <person name="Meng A."/>
            <person name="Brown T."/>
            <person name="Cohen L."/>
        </authorList>
    </citation>
    <scope>NUCLEOTIDE SEQUENCE</scope>
    <source>
        <strain evidence="2">CCMP2058</strain>
    </source>
</reference>
<organism evidence="2">
    <name type="scientific">Amorphochlora amoebiformis</name>
    <dbReference type="NCBI Taxonomy" id="1561963"/>
    <lineage>
        <taxon>Eukaryota</taxon>
        <taxon>Sar</taxon>
        <taxon>Rhizaria</taxon>
        <taxon>Cercozoa</taxon>
        <taxon>Chlorarachniophyceae</taxon>
        <taxon>Amorphochlora</taxon>
    </lineage>
</organism>
<evidence type="ECO:0000259" key="1">
    <source>
        <dbReference type="PROSITE" id="PS50195"/>
    </source>
</evidence>
<dbReference type="GO" id="GO:0035091">
    <property type="term" value="F:phosphatidylinositol binding"/>
    <property type="evidence" value="ECO:0007669"/>
    <property type="project" value="InterPro"/>
</dbReference>
<protein>
    <recommendedName>
        <fullName evidence="1">PX domain-containing protein</fullName>
    </recommendedName>
</protein>
<dbReference type="InterPro" id="IPR036871">
    <property type="entry name" value="PX_dom_sf"/>
</dbReference>
<evidence type="ECO:0000313" key="2">
    <source>
        <dbReference type="EMBL" id="CAD8457548.1"/>
    </source>
</evidence>
<accession>A0A7S0DK78</accession>
<feature type="domain" description="PX" evidence="1">
    <location>
        <begin position="1"/>
        <end position="131"/>
    </location>
</feature>
<dbReference type="Gene3D" id="3.30.1520.10">
    <property type="entry name" value="Phox-like domain"/>
    <property type="match status" value="2"/>
</dbReference>
<dbReference type="CDD" id="cd06093">
    <property type="entry name" value="PX_domain"/>
    <property type="match status" value="1"/>
</dbReference>
<gene>
    <name evidence="2" type="ORF">LAMO00422_LOCUS16497</name>
</gene>
<dbReference type="Pfam" id="PF00787">
    <property type="entry name" value="PX"/>
    <property type="match status" value="2"/>
</dbReference>